<reference evidence="2 3" key="1">
    <citation type="journal article" date="2019" name="Sci. Rep.">
        <title>Orb-weaving spider Araneus ventricosus genome elucidates the spidroin gene catalogue.</title>
        <authorList>
            <person name="Kono N."/>
            <person name="Nakamura H."/>
            <person name="Ohtoshi R."/>
            <person name="Moran D.A.P."/>
            <person name="Shinohara A."/>
            <person name="Yoshida Y."/>
            <person name="Fujiwara M."/>
            <person name="Mori M."/>
            <person name="Tomita M."/>
            <person name="Arakawa K."/>
        </authorList>
    </citation>
    <scope>NUCLEOTIDE SEQUENCE [LARGE SCALE GENOMIC DNA]</scope>
</reference>
<evidence type="ECO:0000313" key="2">
    <source>
        <dbReference type="EMBL" id="GBM15382.1"/>
    </source>
</evidence>
<protein>
    <submittedName>
        <fullName evidence="2">Uncharacterized protein</fullName>
    </submittedName>
</protein>
<evidence type="ECO:0000313" key="3">
    <source>
        <dbReference type="Proteomes" id="UP000499080"/>
    </source>
</evidence>
<name>A0A4Y2DF01_ARAVE</name>
<comment type="caution">
    <text evidence="2">The sequence shown here is derived from an EMBL/GenBank/DDBJ whole genome shotgun (WGS) entry which is preliminary data.</text>
</comment>
<evidence type="ECO:0000256" key="1">
    <source>
        <dbReference type="SAM" id="MobiDB-lite"/>
    </source>
</evidence>
<keyword evidence="3" id="KW-1185">Reference proteome</keyword>
<accession>A0A4Y2DF01</accession>
<dbReference type="AlphaFoldDB" id="A0A4Y2DF01"/>
<dbReference type="EMBL" id="BGPR01000359">
    <property type="protein sequence ID" value="GBM15382.1"/>
    <property type="molecule type" value="Genomic_DNA"/>
</dbReference>
<sequence length="93" mass="10148">MEIFIEIYTELFQLHPNIRSTGIEAGLISVDGVEEIRRRRAKPDRDRTPPHAPVPDAITAPACDSSLSAYRHQWGNAASSGPFSGAGTYGSYC</sequence>
<feature type="region of interest" description="Disordered" evidence="1">
    <location>
        <begin position="38"/>
        <end position="58"/>
    </location>
</feature>
<dbReference type="Proteomes" id="UP000499080">
    <property type="component" value="Unassembled WGS sequence"/>
</dbReference>
<organism evidence="2 3">
    <name type="scientific">Araneus ventricosus</name>
    <name type="common">Orbweaver spider</name>
    <name type="synonym">Epeira ventricosa</name>
    <dbReference type="NCBI Taxonomy" id="182803"/>
    <lineage>
        <taxon>Eukaryota</taxon>
        <taxon>Metazoa</taxon>
        <taxon>Ecdysozoa</taxon>
        <taxon>Arthropoda</taxon>
        <taxon>Chelicerata</taxon>
        <taxon>Arachnida</taxon>
        <taxon>Araneae</taxon>
        <taxon>Araneomorphae</taxon>
        <taxon>Entelegynae</taxon>
        <taxon>Araneoidea</taxon>
        <taxon>Araneidae</taxon>
        <taxon>Araneus</taxon>
    </lineage>
</organism>
<proteinExistence type="predicted"/>
<gene>
    <name evidence="2" type="ORF">AVEN_199640_1</name>
</gene>